<reference evidence="1" key="1">
    <citation type="submission" date="2017-06" db="EMBL/GenBank/DDBJ databases">
        <authorList>
            <person name="Assis F.L."/>
            <person name="Abrahao J.S."/>
            <person name="Silva L."/>
            <person name="Khalil J.B."/>
            <person name="Rodrigues R."/>
            <person name="Silva L.S."/>
            <person name="Boratto P."/>
            <person name="Andrade M."/>
            <person name="Kroon E.G."/>
            <person name="Ribeiro B."/>
            <person name="Bergier I."/>
            <person name="Seligmann H."/>
            <person name="Ghigo E."/>
            <person name="Colson P."/>
            <person name="Levasseur A."/>
            <person name="Raoult D."/>
            <person name="Scola B.L."/>
        </authorList>
    </citation>
    <scope>NUCLEOTIDE SEQUENCE</scope>
    <source>
        <strain evidence="1">Deep ocean</strain>
    </source>
</reference>
<accession>A0A6N1NGN0</accession>
<proteinExistence type="predicted"/>
<sequence>MKALFNPTKPQYKARSHDTNVKHLIALDKEAVPYSHLMLGDSMLENFLNEHAGLDYYKKLREKVPIFNAGVGGDKIENLLYRLVNGMLIKNNYLRNVEHVYLLIGTNNLSKNDKCTTVISNGIRELVELLSRDLPELKNIYVMNISQRTDIKPHIIDKLNILI</sequence>
<dbReference type="RefSeq" id="YP_010780936.1">
    <property type="nucleotide sequence ID" value="NC_075038.1"/>
</dbReference>
<evidence type="ECO:0000313" key="1">
    <source>
        <dbReference type="EMBL" id="QKU34315.1"/>
    </source>
</evidence>
<dbReference type="InterPro" id="IPR001087">
    <property type="entry name" value="GDSL"/>
</dbReference>
<dbReference type="GO" id="GO:0016788">
    <property type="term" value="F:hydrolase activity, acting on ester bonds"/>
    <property type="evidence" value="ECO:0007669"/>
    <property type="project" value="InterPro"/>
</dbReference>
<dbReference type="Pfam" id="PF00657">
    <property type="entry name" value="Lipase_GDSL"/>
    <property type="match status" value="1"/>
</dbReference>
<protein>
    <recommendedName>
        <fullName evidence="2">SGNH hydrolase-type esterase domain-containing protein</fullName>
    </recommendedName>
</protein>
<dbReference type="KEGG" id="vg:80517627"/>
<organism evidence="1">
    <name type="scientific">Tupanvirus deep ocean</name>
    <dbReference type="NCBI Taxonomy" id="2126984"/>
    <lineage>
        <taxon>Viruses</taxon>
        <taxon>Varidnaviria</taxon>
        <taxon>Bamfordvirae</taxon>
        <taxon>Nucleocytoviricota</taxon>
        <taxon>Megaviricetes</taxon>
        <taxon>Imitervirales</taxon>
        <taxon>Mimiviridae</taxon>
        <taxon>Megamimivirinae</taxon>
        <taxon>Tupanvirus</taxon>
        <taxon>Tupanvirus altamarinense</taxon>
    </lineage>
</organism>
<dbReference type="SUPFAM" id="SSF52266">
    <property type="entry name" value="SGNH hydrolase"/>
    <property type="match status" value="1"/>
</dbReference>
<dbReference type="EMBL" id="MF405918">
    <property type="protein sequence ID" value="QKU34315.1"/>
    <property type="molecule type" value="Genomic_DNA"/>
</dbReference>
<name>A0A6N1NGN0_9VIRU</name>
<dbReference type="Gene3D" id="3.40.50.1110">
    <property type="entry name" value="SGNH hydrolase"/>
    <property type="match status" value="1"/>
</dbReference>
<evidence type="ECO:0008006" key="2">
    <source>
        <dbReference type="Google" id="ProtNLM"/>
    </source>
</evidence>
<dbReference type="InterPro" id="IPR036514">
    <property type="entry name" value="SGNH_hydro_sf"/>
</dbReference>
<reference evidence="1" key="2">
    <citation type="journal article" date="2018" name="Nat. Commun.">
        <title>Tailed giant Tupanvirus possesses the most complete translational apparatus of the known virosphere.</title>
        <authorList>
            <person name="Abrahao J."/>
            <person name="Silva L."/>
            <person name="Silva L.S."/>
            <person name="Khalil J.Y.B."/>
            <person name="Rodrigues R."/>
            <person name="Arantes T."/>
            <person name="Assis F."/>
            <person name="Boratto P."/>
            <person name="Andrade M."/>
            <person name="Kroon E.G."/>
            <person name="Ribeiro B."/>
            <person name="Bergier I."/>
            <person name="Seligmann H."/>
            <person name="Ghigo E."/>
            <person name="Colson P."/>
            <person name="Levasseur A."/>
            <person name="Kroemer G."/>
            <person name="Raoult D."/>
            <person name="La Scola B."/>
        </authorList>
    </citation>
    <scope>NUCLEOTIDE SEQUENCE [LARGE SCALE GENOMIC DNA]</scope>
    <source>
        <strain evidence="1">Deep ocean</strain>
    </source>
</reference>
<dbReference type="GeneID" id="80517627"/>